<evidence type="ECO:0000313" key="1">
    <source>
        <dbReference type="EMBL" id="KAJ9587053.1"/>
    </source>
</evidence>
<dbReference type="AlphaFoldDB" id="A0AAD8EE67"/>
<feature type="non-terminal residue" evidence="1">
    <location>
        <position position="55"/>
    </location>
</feature>
<comment type="caution">
    <text evidence="1">The sequence shown here is derived from an EMBL/GenBank/DDBJ whole genome shotgun (WGS) entry which is preliminary data.</text>
</comment>
<protein>
    <submittedName>
        <fullName evidence="1">Uncharacterized protein</fullName>
    </submittedName>
</protein>
<dbReference type="Proteomes" id="UP001233999">
    <property type="component" value="Unassembled WGS sequence"/>
</dbReference>
<name>A0AAD8EE67_DIPPU</name>
<organism evidence="1 2">
    <name type="scientific">Diploptera punctata</name>
    <name type="common">Pacific beetle cockroach</name>
    <dbReference type="NCBI Taxonomy" id="6984"/>
    <lineage>
        <taxon>Eukaryota</taxon>
        <taxon>Metazoa</taxon>
        <taxon>Ecdysozoa</taxon>
        <taxon>Arthropoda</taxon>
        <taxon>Hexapoda</taxon>
        <taxon>Insecta</taxon>
        <taxon>Pterygota</taxon>
        <taxon>Neoptera</taxon>
        <taxon>Polyneoptera</taxon>
        <taxon>Dictyoptera</taxon>
        <taxon>Blattodea</taxon>
        <taxon>Blaberoidea</taxon>
        <taxon>Blaberidae</taxon>
        <taxon>Diplopterinae</taxon>
        <taxon>Diploptera</taxon>
    </lineage>
</organism>
<reference evidence="1" key="1">
    <citation type="journal article" date="2023" name="IScience">
        <title>Live-bearing cockroach genome reveals convergent evolutionary mechanisms linked to viviparity in insects and beyond.</title>
        <authorList>
            <person name="Fouks B."/>
            <person name="Harrison M.C."/>
            <person name="Mikhailova A.A."/>
            <person name="Marchal E."/>
            <person name="English S."/>
            <person name="Carruthers M."/>
            <person name="Jennings E.C."/>
            <person name="Chiamaka E.L."/>
            <person name="Frigard R.A."/>
            <person name="Pippel M."/>
            <person name="Attardo G.M."/>
            <person name="Benoit J.B."/>
            <person name="Bornberg-Bauer E."/>
            <person name="Tobe S.S."/>
        </authorList>
    </citation>
    <scope>NUCLEOTIDE SEQUENCE</scope>
    <source>
        <strain evidence="1">Stay&amp;Tobe</strain>
    </source>
</reference>
<reference evidence="1" key="2">
    <citation type="submission" date="2023-05" db="EMBL/GenBank/DDBJ databases">
        <authorList>
            <person name="Fouks B."/>
        </authorList>
    </citation>
    <scope>NUCLEOTIDE SEQUENCE</scope>
    <source>
        <strain evidence="1">Stay&amp;Tobe</strain>
        <tissue evidence="1">Testes</tissue>
    </source>
</reference>
<gene>
    <name evidence="1" type="ORF">L9F63_019360</name>
</gene>
<accession>A0AAD8EE67</accession>
<keyword evidence="2" id="KW-1185">Reference proteome</keyword>
<evidence type="ECO:0000313" key="2">
    <source>
        <dbReference type="Proteomes" id="UP001233999"/>
    </source>
</evidence>
<proteinExistence type="predicted"/>
<dbReference type="EMBL" id="JASPKZ010006811">
    <property type="protein sequence ID" value="KAJ9587053.1"/>
    <property type="molecule type" value="Genomic_DNA"/>
</dbReference>
<sequence length="55" mass="6556">DQERNRTLSLTAPLVIFDRTRNSKHVNYEIVSSLNNLLKGRFWFFHMCAHHDVEV</sequence>
<feature type="non-terminal residue" evidence="1">
    <location>
        <position position="1"/>
    </location>
</feature>